<protein>
    <submittedName>
        <fullName evidence="1">Uncharacterized protein</fullName>
    </submittedName>
</protein>
<evidence type="ECO:0000313" key="1">
    <source>
        <dbReference type="EMBL" id="CAK0908719.1"/>
    </source>
</evidence>
<evidence type="ECO:0000313" key="2">
    <source>
        <dbReference type="Proteomes" id="UP001189429"/>
    </source>
</evidence>
<name>A0ABN9YDD3_9DINO</name>
<dbReference type="Proteomes" id="UP001189429">
    <property type="component" value="Unassembled WGS sequence"/>
</dbReference>
<comment type="caution">
    <text evidence="1">The sequence shown here is derived from an EMBL/GenBank/DDBJ whole genome shotgun (WGS) entry which is preliminary data.</text>
</comment>
<accession>A0ABN9YDD3</accession>
<reference evidence="1" key="1">
    <citation type="submission" date="2023-10" db="EMBL/GenBank/DDBJ databases">
        <authorList>
            <person name="Chen Y."/>
            <person name="Shah S."/>
            <person name="Dougan E. K."/>
            <person name="Thang M."/>
            <person name="Chan C."/>
        </authorList>
    </citation>
    <scope>NUCLEOTIDE SEQUENCE [LARGE SCALE GENOMIC DNA]</scope>
</reference>
<proteinExistence type="predicted"/>
<dbReference type="EMBL" id="CAUYUJ010022065">
    <property type="protein sequence ID" value="CAK0908719.1"/>
    <property type="molecule type" value="Genomic_DNA"/>
</dbReference>
<sequence length="134" mass="14866">MNWRAFRATWQQVASSVELNSNAMPVGDSSSERLALAAVNIMLVLRAFPCPSSLLCFPRVHSELLLVGANAAAYCAHASRLKLGCGGGRSPLQEKSMSRMSHDMHDMALLAKWPKYAEKQFWWRCGDQSTHDTV</sequence>
<keyword evidence="2" id="KW-1185">Reference proteome</keyword>
<gene>
    <name evidence="1" type="ORF">PCOR1329_LOCUS83324</name>
</gene>
<organism evidence="1 2">
    <name type="scientific">Prorocentrum cordatum</name>
    <dbReference type="NCBI Taxonomy" id="2364126"/>
    <lineage>
        <taxon>Eukaryota</taxon>
        <taxon>Sar</taxon>
        <taxon>Alveolata</taxon>
        <taxon>Dinophyceae</taxon>
        <taxon>Prorocentrales</taxon>
        <taxon>Prorocentraceae</taxon>
        <taxon>Prorocentrum</taxon>
    </lineage>
</organism>